<keyword evidence="4" id="KW-1185">Reference proteome</keyword>
<evidence type="ECO:0000259" key="2">
    <source>
        <dbReference type="Pfam" id="PF17482"/>
    </source>
</evidence>
<proteinExistence type="inferred from homology"/>
<evidence type="ECO:0000256" key="1">
    <source>
        <dbReference type="ARBA" id="ARBA00008005"/>
    </source>
</evidence>
<dbReference type="PANTHER" id="PTHR35861:SF1">
    <property type="entry name" value="PHAGE TAIL SHEATH PROTEIN"/>
    <property type="match status" value="1"/>
</dbReference>
<feature type="domain" description="Tail sheath protein C-terminal" evidence="2">
    <location>
        <begin position="388"/>
        <end position="493"/>
    </location>
</feature>
<dbReference type="AlphaFoldDB" id="A0A7W9LGF9"/>
<dbReference type="Pfam" id="PF17482">
    <property type="entry name" value="Phage_sheath_1C"/>
    <property type="match status" value="1"/>
</dbReference>
<dbReference type="InterPro" id="IPR052042">
    <property type="entry name" value="Tail_sheath_structural"/>
</dbReference>
<dbReference type="Gene3D" id="3.40.50.11780">
    <property type="match status" value="2"/>
</dbReference>
<protein>
    <submittedName>
        <fullName evidence="3">Phage tail sheath protein FI</fullName>
    </submittedName>
</protein>
<organism evidence="3 4">
    <name type="scientific">Nonomuraea jabiensis</name>
    <dbReference type="NCBI Taxonomy" id="882448"/>
    <lineage>
        <taxon>Bacteria</taxon>
        <taxon>Bacillati</taxon>
        <taxon>Actinomycetota</taxon>
        <taxon>Actinomycetes</taxon>
        <taxon>Streptosporangiales</taxon>
        <taxon>Streptosporangiaceae</taxon>
        <taxon>Nonomuraea</taxon>
    </lineage>
</organism>
<accession>A0A7W9LGF9</accession>
<dbReference type="Proteomes" id="UP000579153">
    <property type="component" value="Unassembled WGS sequence"/>
</dbReference>
<dbReference type="InterPro" id="IPR020287">
    <property type="entry name" value="Tail_sheath_C"/>
</dbReference>
<reference evidence="3 4" key="1">
    <citation type="submission" date="2020-08" db="EMBL/GenBank/DDBJ databases">
        <title>Sequencing the genomes of 1000 actinobacteria strains.</title>
        <authorList>
            <person name="Klenk H.-P."/>
        </authorList>
    </citation>
    <scope>NUCLEOTIDE SEQUENCE [LARGE SCALE GENOMIC DNA]</scope>
    <source>
        <strain evidence="3 4">DSM 45507</strain>
    </source>
</reference>
<dbReference type="RefSeq" id="WP_185075893.1">
    <property type="nucleotide sequence ID" value="NZ_JACHMB010000001.1"/>
</dbReference>
<sequence length="498" mass="53249">MATRFTYPGVYLEEIESAVRPIVGVDTSVAAFVGLALEGPRTPTTINSWTEYDTTFGGLWTGSELSYAVYQFFLNGGAKAIVVRVGGDSQYATIDLGDGVKLRARTPGTAGNTLAATVKHDAADSKHYTLTIKVAGKTAETYEISVDPALRGRWLDRALETSRLVGPADGSAVDKRPPEGDKTVTQATDVTLSPADVIGDPVRRTGMQALLDVPIFNLLVIPPQLAPPASGADDRDARWAPVIDAAARLCVDRRAMLLLDPPFSWTSVANATSGAGAGLPVTGVAGRNAAVFYPRLTISDPAGGPDLTVGPIGTVAGVFARTDTLRGVWKAPAGVDAALAGVRSATVALTDAENGGLNPLGVNCLRTFPVYSHVLWGARTCRGNDEVGDPWKYVPVRRLALFIEETLFRATKWVVFEPNDEPLWASIRLNVGAFMDGLFRQGAFQGRTAREAYFVKCDRENNPQADIDVGVVNVDVGFQPLKPAEFVRIRIQQKRPDA</sequence>
<comment type="caution">
    <text evidence="3">The sequence shown here is derived from an EMBL/GenBank/DDBJ whole genome shotgun (WGS) entry which is preliminary data.</text>
</comment>
<evidence type="ECO:0000313" key="3">
    <source>
        <dbReference type="EMBL" id="MBB5782877.1"/>
    </source>
</evidence>
<evidence type="ECO:0000313" key="4">
    <source>
        <dbReference type="Proteomes" id="UP000579153"/>
    </source>
</evidence>
<gene>
    <name evidence="3" type="ORF">HD596_009633</name>
</gene>
<dbReference type="EMBL" id="JACHMB010000001">
    <property type="protein sequence ID" value="MBB5782877.1"/>
    <property type="molecule type" value="Genomic_DNA"/>
</dbReference>
<comment type="similarity">
    <text evidence="1">Belongs to the myoviridae tail sheath protein family.</text>
</comment>
<name>A0A7W9LGF9_9ACTN</name>
<dbReference type="PANTHER" id="PTHR35861">
    <property type="match status" value="1"/>
</dbReference>